<sequence>MSTETVVGPGCNVLSKELKRPTGFNMVLTLLILGAIGHLLQTMPQMPAFIFGKMIYGLLGTVVAFIFGVIGLVITYGFYKLKKISWTLGLPWLLFEAVNGFLSLFIFPPITFNSLIIIATSSLITSIPVLLYIRSKKEYFIC</sequence>
<dbReference type="EMBL" id="CP003362">
    <property type="protein sequence ID" value="AGB49897.1"/>
    <property type="molecule type" value="Genomic_DNA"/>
</dbReference>
<feature type="transmembrane region" description="Helical" evidence="1">
    <location>
        <begin position="55"/>
        <end position="79"/>
    </location>
</feature>
<dbReference type="RefSeq" id="WP_015325062.1">
    <property type="nucleotide sequence ID" value="NC_019977.1"/>
</dbReference>
<keyword evidence="1" id="KW-0472">Membrane</keyword>
<evidence type="ECO:0000313" key="2">
    <source>
        <dbReference type="EMBL" id="AGB49897.1"/>
    </source>
</evidence>
<feature type="transmembrane region" description="Helical" evidence="1">
    <location>
        <begin position="24"/>
        <end position="43"/>
    </location>
</feature>
<keyword evidence="1" id="KW-0812">Transmembrane</keyword>
<evidence type="ECO:0000256" key="1">
    <source>
        <dbReference type="SAM" id="Phobius"/>
    </source>
</evidence>
<dbReference type="Proteomes" id="UP000010866">
    <property type="component" value="Chromosome"/>
</dbReference>
<gene>
    <name evidence="2" type="ordered locus">Metho_1708</name>
</gene>
<dbReference type="GeneID" id="14406221"/>
<accession>L0KWT8</accession>
<feature type="transmembrane region" description="Helical" evidence="1">
    <location>
        <begin position="86"/>
        <end position="106"/>
    </location>
</feature>
<keyword evidence="1" id="KW-1133">Transmembrane helix</keyword>
<keyword evidence="3" id="KW-1185">Reference proteome</keyword>
<dbReference type="HOGENOM" id="CLU_1811441_0_0_2"/>
<name>L0KWT8_METHD</name>
<dbReference type="KEGG" id="mhz:Metho_1708"/>
<feature type="transmembrane region" description="Helical" evidence="1">
    <location>
        <begin position="112"/>
        <end position="133"/>
    </location>
</feature>
<proteinExistence type="predicted"/>
<dbReference type="AlphaFoldDB" id="L0KWT8"/>
<evidence type="ECO:0000313" key="3">
    <source>
        <dbReference type="Proteomes" id="UP000010866"/>
    </source>
</evidence>
<protein>
    <submittedName>
        <fullName evidence="2">Uncharacterized protein</fullName>
    </submittedName>
</protein>
<reference evidence="3" key="1">
    <citation type="submission" date="2012-02" db="EMBL/GenBank/DDBJ databases">
        <title>Complete sequence of chromosome of Methanomethylovorans hollandica DSM 15978.</title>
        <authorList>
            <person name="Lucas S."/>
            <person name="Copeland A."/>
            <person name="Lapidus A."/>
            <person name="Glavina del Rio T."/>
            <person name="Dalin E."/>
            <person name="Tice H."/>
            <person name="Bruce D."/>
            <person name="Goodwin L."/>
            <person name="Pitluck S."/>
            <person name="Peters L."/>
            <person name="Mikhailova N."/>
            <person name="Held B."/>
            <person name="Kyrpides N."/>
            <person name="Mavromatis K."/>
            <person name="Ivanova N."/>
            <person name="Brettin T."/>
            <person name="Detter J.C."/>
            <person name="Han C."/>
            <person name="Larimer F."/>
            <person name="Land M."/>
            <person name="Hauser L."/>
            <person name="Markowitz V."/>
            <person name="Cheng J.-F."/>
            <person name="Hugenholtz P."/>
            <person name="Woyke T."/>
            <person name="Wu D."/>
            <person name="Spring S."/>
            <person name="Schroeder M."/>
            <person name="Brambilla E."/>
            <person name="Klenk H.-P."/>
            <person name="Eisen J.A."/>
        </authorList>
    </citation>
    <scope>NUCLEOTIDE SEQUENCE [LARGE SCALE GENOMIC DNA]</scope>
    <source>
        <strain evidence="3">DSM 15978 / NBRC 107637 / DMS1</strain>
    </source>
</reference>
<organism evidence="2 3">
    <name type="scientific">Methanomethylovorans hollandica (strain DSM 15978 / NBRC 107637 / DMS1)</name>
    <dbReference type="NCBI Taxonomy" id="867904"/>
    <lineage>
        <taxon>Archaea</taxon>
        <taxon>Methanobacteriati</taxon>
        <taxon>Methanobacteriota</taxon>
        <taxon>Stenosarchaea group</taxon>
        <taxon>Methanomicrobia</taxon>
        <taxon>Methanosarcinales</taxon>
        <taxon>Methanosarcinaceae</taxon>
        <taxon>Methanomethylovorans</taxon>
    </lineage>
</organism>